<evidence type="ECO:0000256" key="3">
    <source>
        <dbReference type="ARBA" id="ARBA00022448"/>
    </source>
</evidence>
<evidence type="ECO:0000256" key="8">
    <source>
        <dbReference type="ARBA" id="ARBA00022927"/>
    </source>
</evidence>
<evidence type="ECO:0000256" key="11">
    <source>
        <dbReference type="PIRNR" id="PIRNR003354"/>
    </source>
</evidence>
<evidence type="ECO:0000256" key="2">
    <source>
        <dbReference type="ARBA" id="ARBA00004347"/>
    </source>
</evidence>
<dbReference type="InterPro" id="IPR001680">
    <property type="entry name" value="WD40_rpt"/>
</dbReference>
<comment type="function">
    <text evidence="11">The coatomer is a cytosolic protein complex that binds to dilysine motifs and reversibly associates with Golgi non-clathrin-coated vesicles, which further mediate biosynthetic protein transport from the ER, via the Golgi up to the trans Golgi network.</text>
</comment>
<dbReference type="GO" id="GO:0006890">
    <property type="term" value="P:retrograde vesicle-mediated transport, Golgi to endoplasmic reticulum"/>
    <property type="evidence" value="ECO:0007669"/>
    <property type="project" value="TreeGrafter"/>
</dbReference>
<evidence type="ECO:0000256" key="9">
    <source>
        <dbReference type="ARBA" id="ARBA00023034"/>
    </source>
</evidence>
<evidence type="ECO:0000313" key="17">
    <source>
        <dbReference type="Proteomes" id="UP000031668"/>
    </source>
</evidence>
<dbReference type="Proteomes" id="UP000031668">
    <property type="component" value="Unassembled WGS sequence"/>
</dbReference>
<dbReference type="Pfam" id="PF06957">
    <property type="entry name" value="COPI_C"/>
    <property type="match status" value="1"/>
</dbReference>
<feature type="repeat" description="WD" evidence="12">
    <location>
        <begin position="131"/>
        <end position="172"/>
    </location>
</feature>
<dbReference type="PIRSF" id="PIRSF003354">
    <property type="entry name" value="Coatomer_alpha_subunit"/>
    <property type="match status" value="1"/>
</dbReference>
<dbReference type="CDD" id="cd22948">
    <property type="entry name" value="Coatomer_WDAD_alpha"/>
    <property type="match status" value="1"/>
</dbReference>
<dbReference type="InterPro" id="IPR056176">
    <property type="entry name" value="TPR_COPA_B"/>
</dbReference>
<evidence type="ECO:0000313" key="16">
    <source>
        <dbReference type="EMBL" id="KII68296.1"/>
    </source>
</evidence>
<comment type="subunit">
    <text evidence="11">Oligomeric complex that consists of at least the alpha, beta, beta', gamma, delta, epsilon and zeta subunits.</text>
</comment>
<sequence length="1188" mass="135427">MLVKFENKSHRVKGLSFHPKRPWILASLYDGVIQLWDYRVCTLIEKFEGHDGPVRAVSFHHCQPIFVSGGDDYTIKVWNYQECKLLFTLKGHIDFIRTAFFHRENPWIVSASDDSTIKIWNWQARTCISTVTGHSHYVMCAQFHATQPLLLSCSLDQTIRIWDFTANIDVIVKYSTDFERGVNWVSFHQTDSLILAASDDRTVKIFKYSGLIYIYADIGMSEVATLRGHYNNVCCAVFTSRGNTIISASEDKSIRVWDGSRQVFLSTMRRENDRFWMVAVSPNSNVIAAGHDSGFVLFKLHREKPAFDLYKNQVLYIKEKYLKRFDPVQFSDSVIIELKIYRPLSLYYNPIENMMLINYACQSEGADSRFVELCSVPSGLKPSDDIFESKKINAISAVWVSRNRFAALDKNGSVLIKNTKDDSFTSLNIEKVKSIFYAGTGYIIAQVSDKILLVDAKESHIMSTITFPNVRFIHWSTDFSQLALVSPNEILVLTRDFRVLARHTEATKIKSCVFITDNNSILLYTTPYHIKYMLVPWGDHGIVRTLDVVLYVLFAKDQNVACLDRDGKTKIFEIDSTEYMFKLAILENRYDEVLSIIRSSNLVGQALISFVREKDFPEIALHFIKDDKTRFFLSLECLNLPLALDIAKKLDVADYWSKLANIAVKLGEFSIAEECYFRLHDFHSLSLIYVITGNLEKLEKATKSDACFDSKIVSCLYLRNAREFSNALLQHGANSLALATSITHSLPEITQKLVQKVQVDVSSKLSAPPEPFLPIIPAPSNQLTGSWPRLKIAKNIFDILVESTALEAKSADKESGVGMTVPTANDYELWDDELEEFDKDEEKPKDKMKVVPDIDNAWNAGDEDLDLEDEISEVSEEFDVPIESKSLFPSKYFDLRFASLHMIMGSFSTAFNILNKKFGIVEFSPLKSLFMQSYFHTKFMIPSYLSSDHCLFSYPDPVKDGHFQTPFTAEHIQNLIEEGCSLTTSASFVDARLIFLESIHKLLFVIAENKKQLSELVGLLKTCREYLIGLNMEIERRSNKSDQKRVAELAAYFTNCEIRPIHSVLVHKIAMILLYKLKNYRSAYVLAKRLLEMAPSADISQQARKIIVSCEKSGLENEVELNYDEMNPFDMCCFSFTPIYRGEKKLTCSYCSSSYKPDCHDKVCNICQIGLIGGTAPGFTLESTEFLK</sequence>
<dbReference type="SUPFAM" id="SSF101908">
    <property type="entry name" value="Putative isomerase YbhE"/>
    <property type="match status" value="1"/>
</dbReference>
<dbReference type="GO" id="GO:0006891">
    <property type="term" value="P:intra-Golgi vesicle-mediated transport"/>
    <property type="evidence" value="ECO:0007669"/>
    <property type="project" value="TreeGrafter"/>
</dbReference>
<feature type="repeat" description="WD" evidence="12">
    <location>
        <begin position="47"/>
        <end position="88"/>
    </location>
</feature>
<keyword evidence="8 11" id="KW-0653">Protein transport</keyword>
<dbReference type="CDD" id="cd00200">
    <property type="entry name" value="WD40"/>
    <property type="match status" value="1"/>
</dbReference>
<keyword evidence="3 11" id="KW-0813">Transport</keyword>
<keyword evidence="6" id="KW-0677">Repeat</keyword>
<feature type="repeat" description="WD" evidence="12">
    <location>
        <begin position="89"/>
        <end position="130"/>
    </location>
</feature>
<evidence type="ECO:0000259" key="13">
    <source>
        <dbReference type="Pfam" id="PF04053"/>
    </source>
</evidence>
<feature type="domain" description="COPA/B second beta-propeller" evidence="13">
    <location>
        <begin position="336"/>
        <end position="564"/>
    </location>
</feature>
<dbReference type="GO" id="GO:0006888">
    <property type="term" value="P:endoplasmic reticulum to Golgi vesicle-mediated transport"/>
    <property type="evidence" value="ECO:0007669"/>
    <property type="project" value="InterPro"/>
</dbReference>
<dbReference type="PROSITE" id="PS50082">
    <property type="entry name" value="WD_REPEATS_2"/>
    <property type="match status" value="5"/>
</dbReference>
<dbReference type="Gene3D" id="1.25.40.470">
    <property type="match status" value="1"/>
</dbReference>
<dbReference type="Gene3D" id="2.130.10.10">
    <property type="entry name" value="YVTN repeat-like/Quinoprotein amine dehydrogenase"/>
    <property type="match status" value="1"/>
</dbReference>
<evidence type="ECO:0000259" key="15">
    <source>
        <dbReference type="Pfam" id="PF23953"/>
    </source>
</evidence>
<dbReference type="SUPFAM" id="SSF50978">
    <property type="entry name" value="WD40 repeat-like"/>
    <property type="match status" value="1"/>
</dbReference>
<evidence type="ECO:0000259" key="14">
    <source>
        <dbReference type="Pfam" id="PF06957"/>
    </source>
</evidence>
<dbReference type="Pfam" id="PF23953">
    <property type="entry name" value="TPR_COPA_B"/>
    <property type="match status" value="1"/>
</dbReference>
<dbReference type="InterPro" id="IPR006692">
    <property type="entry name" value="Beta-prop_COPA/B_2nd"/>
</dbReference>
<dbReference type="GO" id="GO:0000139">
    <property type="term" value="C:Golgi membrane"/>
    <property type="evidence" value="ECO:0007669"/>
    <property type="project" value="UniProtKB-SubCell"/>
</dbReference>
<dbReference type="EMBL" id="JWZT01002870">
    <property type="protein sequence ID" value="KII68296.1"/>
    <property type="molecule type" value="Genomic_DNA"/>
</dbReference>
<accession>A0A0C2MM53</accession>
<keyword evidence="9 11" id="KW-0333">Golgi apparatus</keyword>
<organism evidence="16 17">
    <name type="scientific">Thelohanellus kitauei</name>
    <name type="common">Myxosporean</name>
    <dbReference type="NCBI Taxonomy" id="669202"/>
    <lineage>
        <taxon>Eukaryota</taxon>
        <taxon>Metazoa</taxon>
        <taxon>Cnidaria</taxon>
        <taxon>Myxozoa</taxon>
        <taxon>Myxosporea</taxon>
        <taxon>Bivalvulida</taxon>
        <taxon>Platysporina</taxon>
        <taxon>Myxobolidae</taxon>
        <taxon>Thelohanellus</taxon>
    </lineage>
</organism>
<comment type="caution">
    <text evidence="16">The sequence shown here is derived from an EMBL/GenBank/DDBJ whole genome shotgun (WGS) entry which is preliminary data.</text>
</comment>
<feature type="repeat" description="WD" evidence="12">
    <location>
        <begin position="5"/>
        <end position="39"/>
    </location>
</feature>
<dbReference type="PANTHER" id="PTHR19876:SF1">
    <property type="entry name" value="COATOMER SUBUNIT ALPHA"/>
    <property type="match status" value="1"/>
</dbReference>
<dbReference type="InterPro" id="IPR020472">
    <property type="entry name" value="WD40_PAC1"/>
</dbReference>
<feature type="repeat" description="WD" evidence="12">
    <location>
        <begin position="226"/>
        <end position="258"/>
    </location>
</feature>
<keyword evidence="7 11" id="KW-0931">ER-Golgi transport</keyword>
<evidence type="ECO:0000256" key="6">
    <source>
        <dbReference type="ARBA" id="ARBA00022737"/>
    </source>
</evidence>
<dbReference type="SMART" id="SM00320">
    <property type="entry name" value="WD40"/>
    <property type="match status" value="8"/>
</dbReference>
<dbReference type="GO" id="GO:0030126">
    <property type="term" value="C:COPI vesicle coat"/>
    <property type="evidence" value="ECO:0007669"/>
    <property type="project" value="UniProtKB-UniRule"/>
</dbReference>
<dbReference type="GO" id="GO:0006886">
    <property type="term" value="P:intracellular protein transport"/>
    <property type="evidence" value="ECO:0007669"/>
    <property type="project" value="UniProtKB-UniRule"/>
</dbReference>
<dbReference type="PANTHER" id="PTHR19876">
    <property type="entry name" value="COATOMER"/>
    <property type="match status" value="1"/>
</dbReference>
<evidence type="ECO:0000256" key="5">
    <source>
        <dbReference type="ARBA" id="ARBA00022574"/>
    </source>
</evidence>
<dbReference type="InterPro" id="IPR015943">
    <property type="entry name" value="WD40/YVTN_repeat-like_dom_sf"/>
</dbReference>
<feature type="domain" description="Coatomer alpha subunit C-terminal" evidence="14">
    <location>
        <begin position="829"/>
        <end position="1184"/>
    </location>
</feature>
<dbReference type="InterPro" id="IPR050844">
    <property type="entry name" value="Coatomer_complex_subunit"/>
</dbReference>
<dbReference type="Pfam" id="PF00400">
    <property type="entry name" value="WD40"/>
    <property type="match status" value="6"/>
</dbReference>
<gene>
    <name evidence="16" type="ORF">RF11_06738</name>
</gene>
<dbReference type="AlphaFoldDB" id="A0A0C2MM53"/>
<keyword evidence="17" id="KW-1185">Reference proteome</keyword>
<comment type="subcellular location">
    <subcellularLocation>
        <location evidence="11">Cytoplasm</location>
    </subcellularLocation>
    <subcellularLocation>
        <location evidence="1 11">Golgi apparatus membrane</location>
        <topology evidence="1 11">Peripheral membrane protein</topology>
        <orientation evidence="1">Cytoplasmic side</orientation>
    </subcellularLocation>
    <subcellularLocation>
        <location evidence="2">Cytoplasmic vesicle</location>
        <location evidence="2">COPI-coated vesicle membrane</location>
        <topology evidence="2">Peripheral membrane protein</topology>
        <orientation evidence="2">Cytoplasmic side</orientation>
    </subcellularLocation>
</comment>
<keyword evidence="10 11" id="KW-0472">Membrane</keyword>
<feature type="domain" description="COPA/B TPR" evidence="15">
    <location>
        <begin position="605"/>
        <end position="754"/>
    </location>
</feature>
<dbReference type="OrthoDB" id="10261470at2759"/>
<dbReference type="InterPro" id="IPR036322">
    <property type="entry name" value="WD40_repeat_dom_sf"/>
</dbReference>
<keyword evidence="5 12" id="KW-0853">WD repeat</keyword>
<evidence type="ECO:0000256" key="10">
    <source>
        <dbReference type="ARBA" id="ARBA00023136"/>
    </source>
</evidence>
<dbReference type="PRINTS" id="PR00320">
    <property type="entry name" value="GPROTEINBRPT"/>
</dbReference>
<evidence type="ECO:0000256" key="7">
    <source>
        <dbReference type="ARBA" id="ARBA00022892"/>
    </source>
</evidence>
<dbReference type="Pfam" id="PF04053">
    <property type="entry name" value="B-prop_COPA_B_2nd"/>
    <property type="match status" value="1"/>
</dbReference>
<keyword evidence="4 11" id="KW-0963">Cytoplasm</keyword>
<name>A0A0C2MM53_THEKT</name>
<dbReference type="InterPro" id="IPR016391">
    <property type="entry name" value="Coatomer_asu"/>
</dbReference>
<evidence type="ECO:0000256" key="1">
    <source>
        <dbReference type="ARBA" id="ARBA00004255"/>
    </source>
</evidence>
<protein>
    <recommendedName>
        <fullName evidence="11">Coatomer subunit alpha</fullName>
    </recommendedName>
</protein>
<evidence type="ECO:0000256" key="12">
    <source>
        <dbReference type="PROSITE-ProRule" id="PRU00221"/>
    </source>
</evidence>
<dbReference type="InterPro" id="IPR047312">
    <property type="entry name" value="Coatomer_alpha_WD-assoc_reg"/>
</dbReference>
<evidence type="ECO:0000256" key="4">
    <source>
        <dbReference type="ARBA" id="ARBA00022490"/>
    </source>
</evidence>
<dbReference type="OMA" id="EMTYQKQ"/>
<dbReference type="FunFam" id="1.25.40.470:FF:000002">
    <property type="entry name" value="Coatomer subunit alpha"/>
    <property type="match status" value="1"/>
</dbReference>
<reference evidence="16 17" key="1">
    <citation type="journal article" date="2014" name="Genome Biol. Evol.">
        <title>The genome of the myxosporean Thelohanellus kitauei shows adaptations to nutrient acquisition within its fish host.</title>
        <authorList>
            <person name="Yang Y."/>
            <person name="Xiong J."/>
            <person name="Zhou Z."/>
            <person name="Huo F."/>
            <person name="Miao W."/>
            <person name="Ran C."/>
            <person name="Liu Y."/>
            <person name="Zhang J."/>
            <person name="Feng J."/>
            <person name="Wang M."/>
            <person name="Wang M."/>
            <person name="Wang L."/>
            <person name="Yao B."/>
        </authorList>
    </citation>
    <scope>NUCLEOTIDE SEQUENCE [LARGE SCALE GENOMIC DNA]</scope>
    <source>
        <strain evidence="16">Wuqing</strain>
    </source>
</reference>
<dbReference type="PROSITE" id="PS50294">
    <property type="entry name" value="WD_REPEATS_REGION"/>
    <property type="match status" value="4"/>
</dbReference>
<dbReference type="InterPro" id="IPR010714">
    <property type="entry name" value="Coatomer_asu_C"/>
</dbReference>
<proteinExistence type="predicted"/>
<dbReference type="GO" id="GO:0005198">
    <property type="term" value="F:structural molecule activity"/>
    <property type="evidence" value="ECO:0007669"/>
    <property type="project" value="InterPro"/>
</dbReference>